<proteinExistence type="predicted"/>
<evidence type="ECO:0008006" key="3">
    <source>
        <dbReference type="Google" id="ProtNLM"/>
    </source>
</evidence>
<dbReference type="EMBL" id="OR769219">
    <property type="protein sequence ID" value="WQJ51316.1"/>
    <property type="molecule type" value="Genomic_DNA"/>
</dbReference>
<protein>
    <recommendedName>
        <fullName evidence="3">Peptidase</fullName>
    </recommendedName>
</protein>
<organism evidence="1 2">
    <name type="scientific">phage Lak_Megaphage_RVC_AP3_GC26</name>
    <dbReference type="NCBI Taxonomy" id="3109225"/>
    <lineage>
        <taxon>Viruses</taxon>
        <taxon>Duplodnaviria</taxon>
        <taxon>Heunggongvirae</taxon>
        <taxon>Uroviricota</taxon>
        <taxon>Caudoviricetes</taxon>
        <taxon>Caudoviricetes code 15 clade</taxon>
    </lineage>
</organism>
<dbReference type="Proteomes" id="UP001348805">
    <property type="component" value="Segment"/>
</dbReference>
<accession>A0ABZ0YZN6</accession>
<reference evidence="1 2" key="1">
    <citation type="submission" date="2023-11" db="EMBL/GenBank/DDBJ databases">
        <authorList>
            <person name="Cook R."/>
            <person name="Crisci M."/>
            <person name="Pye H."/>
            <person name="Adriaenssens E."/>
            <person name="Santini J."/>
        </authorList>
    </citation>
    <scope>NUCLEOTIDE SEQUENCE [LARGE SCALE GENOMIC DNA]</scope>
    <source>
        <strain evidence="1">Lak_Megaphage_RVC_AP3_GC26</strain>
    </source>
</reference>
<evidence type="ECO:0000313" key="1">
    <source>
        <dbReference type="EMBL" id="WQJ51316.1"/>
    </source>
</evidence>
<keyword evidence="2" id="KW-1185">Reference proteome</keyword>
<sequence>MKSITEKIGYIDQKQFNLDTVVNSMVEFMTSPDIHWDTNYEVKGKPNVKDLEGFLYHTFTFDLDNPKLGFIKVILVNIDTDKVNTSYKFQGFIDGDDAAFYSPVDSTVDKKKNNCGYIYINYNTFKGYTDNKEELTDEIKEYVYHELRHYYDNIMGVFGGPLKELLHITLIADEFNINSKVFKEKTKEALLKKDTTYKSLKNFLYVSQPTELNAWYHSFVQNMMVYTKKNPNATKDDILKYIETPALNNNDYACFIYSYAIVYKTFGNYSKAINGLCGQDPIKLFYYITNTLNECNPSDKTIKQMNDLFDKNYINYFTDTVDYKTFGTKLSAFINDYYMHYVYKKIAPKYLHTYKNMQKFISTLV</sequence>
<name>A0ABZ0YZN6_9CAUD</name>
<evidence type="ECO:0000313" key="2">
    <source>
        <dbReference type="Proteomes" id="UP001348805"/>
    </source>
</evidence>